<dbReference type="RefSeq" id="WP_013907626.1">
    <property type="nucleotide sequence ID" value="NC_015681.1"/>
</dbReference>
<dbReference type="InParanoid" id="F8A8R0"/>
<reference evidence="1 2" key="2">
    <citation type="journal article" date="2012" name="Stand. Genomic Sci.">
        <title>Complete genome sequence of the thermophilic sulfate-reducing ocean bacterium Thermodesulfatator indicus type strain (CIR29812(T)).</title>
        <authorList>
            <person name="Anderson I."/>
            <person name="Saunders E."/>
            <person name="Lapidus A."/>
            <person name="Nolan M."/>
            <person name="Lucas S."/>
            <person name="Tice H."/>
            <person name="Del Rio T.G."/>
            <person name="Cheng J.F."/>
            <person name="Han C."/>
            <person name="Tapia R."/>
            <person name="Goodwin L.A."/>
            <person name="Pitluck S."/>
            <person name="Liolios K."/>
            <person name="Mavromatis K."/>
            <person name="Pagani I."/>
            <person name="Ivanova N."/>
            <person name="Mikhailova N."/>
            <person name="Pati A."/>
            <person name="Chen A."/>
            <person name="Palaniappan K."/>
            <person name="Land M."/>
            <person name="Hauser L."/>
            <person name="Jeffries C.D."/>
            <person name="Chang Y.J."/>
            <person name="Brambilla E.M."/>
            <person name="Rohde M."/>
            <person name="Spring S."/>
            <person name="Goker M."/>
            <person name="Detter J.C."/>
            <person name="Woyke T."/>
            <person name="Bristow J."/>
            <person name="Eisen J.A."/>
            <person name="Markowitz V."/>
            <person name="Hugenholtz P."/>
            <person name="Kyrpides N.C."/>
            <person name="Klenk H.P."/>
        </authorList>
    </citation>
    <scope>NUCLEOTIDE SEQUENCE [LARGE SCALE GENOMIC DNA]</scope>
    <source>
        <strain evidence="2">DSM 15286 / JCM 11887 / CIR29812</strain>
    </source>
</reference>
<dbReference type="Pfam" id="PF03692">
    <property type="entry name" value="CxxCxxCC"/>
    <property type="match status" value="1"/>
</dbReference>
<dbReference type="HOGENOM" id="CLU_080178_0_0_0"/>
<dbReference type="PaxDb" id="667014-Thein_1012"/>
<evidence type="ECO:0000313" key="1">
    <source>
        <dbReference type="EMBL" id="AEH44884.1"/>
    </source>
</evidence>
<dbReference type="PANTHER" id="PTHR35866">
    <property type="entry name" value="PUTATIVE-RELATED"/>
    <property type="match status" value="1"/>
</dbReference>
<protein>
    <recommendedName>
        <fullName evidence="3">YkgJ family cysteine cluster protein</fullName>
    </recommendedName>
</protein>
<accession>F8A8R0</accession>
<organism evidence="1 2">
    <name type="scientific">Thermodesulfatator indicus (strain DSM 15286 / JCM 11887 / CIR29812)</name>
    <dbReference type="NCBI Taxonomy" id="667014"/>
    <lineage>
        <taxon>Bacteria</taxon>
        <taxon>Pseudomonadati</taxon>
        <taxon>Thermodesulfobacteriota</taxon>
        <taxon>Thermodesulfobacteria</taxon>
        <taxon>Thermodesulfobacteriales</taxon>
        <taxon>Thermodesulfatatoraceae</taxon>
        <taxon>Thermodesulfatator</taxon>
    </lineage>
</organism>
<dbReference type="STRING" id="667014.Thein_1012"/>
<name>F8A8R0_THEID</name>
<dbReference type="PANTHER" id="PTHR35866:SF1">
    <property type="entry name" value="YKGJ FAMILY CYSTEINE CLUSTER PROTEIN"/>
    <property type="match status" value="1"/>
</dbReference>
<evidence type="ECO:0000313" key="2">
    <source>
        <dbReference type="Proteomes" id="UP000006793"/>
    </source>
</evidence>
<dbReference type="OrthoDB" id="9810361at2"/>
<dbReference type="AlphaFoldDB" id="F8A8R0"/>
<keyword evidence="2" id="KW-1185">Reference proteome</keyword>
<gene>
    <name evidence="1" type="ordered locus">Thein_1012</name>
</gene>
<sequence length="245" mass="29271">MEQPVFDHRKLTLDDVFEFACYPGISCFNMCCYDLTLVLSPYDFLRLRRALDLSSKEFIERFADFYLGDVTQLPVISVRMKTHDFACPFLREEGCSVYPDRPASCRTYPLARFTGRDEEGKRFEIYRIIRETHCKGHFEKRPITVREWIKEQGLEPYHEFNDLFSEIVFARQHMDRPLSADELDLIYNVFYGLENFKDYVTSEEQLFKKFFSEDKIKEALEDDEKLLRLGLDFLRQTIFKEYLAL</sequence>
<dbReference type="KEGG" id="tid:Thein_1012"/>
<proteinExistence type="predicted"/>
<dbReference type="InterPro" id="IPR005358">
    <property type="entry name" value="Puta_zinc/iron-chelating_dom"/>
</dbReference>
<dbReference type="PATRIC" id="fig|667014.3.peg.1039"/>
<dbReference type="EMBL" id="CP002683">
    <property type="protein sequence ID" value="AEH44884.1"/>
    <property type="molecule type" value="Genomic_DNA"/>
</dbReference>
<dbReference type="Proteomes" id="UP000006793">
    <property type="component" value="Chromosome"/>
</dbReference>
<evidence type="ECO:0008006" key="3">
    <source>
        <dbReference type="Google" id="ProtNLM"/>
    </source>
</evidence>
<reference evidence="2" key="1">
    <citation type="submission" date="2011-04" db="EMBL/GenBank/DDBJ databases">
        <title>The complete genome of Thermodesulfatator indicus DSM 15286.</title>
        <authorList>
            <person name="Lucas S."/>
            <person name="Copeland A."/>
            <person name="Lapidus A."/>
            <person name="Bruce D."/>
            <person name="Goodwin L."/>
            <person name="Pitluck S."/>
            <person name="Peters L."/>
            <person name="Kyrpides N."/>
            <person name="Mavromatis K."/>
            <person name="Pagani I."/>
            <person name="Ivanova N."/>
            <person name="Saunders L."/>
            <person name="Detter J.C."/>
            <person name="Tapia R."/>
            <person name="Han C."/>
            <person name="Land M."/>
            <person name="Hauser L."/>
            <person name="Markowitz V."/>
            <person name="Cheng J.-F."/>
            <person name="Hugenholtz P."/>
            <person name="Woyke T."/>
            <person name="Wu D."/>
            <person name="Spring S."/>
            <person name="Schroeder M."/>
            <person name="Brambilla E."/>
            <person name="Klenk H.-P."/>
            <person name="Eisen J.A."/>
        </authorList>
    </citation>
    <scope>NUCLEOTIDE SEQUENCE [LARGE SCALE GENOMIC DNA]</scope>
    <source>
        <strain evidence="2">DSM 15286 / JCM 11887 / CIR29812</strain>
    </source>
</reference>
<dbReference type="eggNOG" id="COG0727">
    <property type="taxonomic scope" value="Bacteria"/>
</dbReference>